<name>A0AAW0B936_9AGAR</name>
<sequence length="228" mass="24020">MPISSIANIPTVVKLSAIPLTFLSIQTKRAPVSPSPSPPSSPAPVLPPALPPSSSPSPHLMVLVSFGFSHRVRHLAAYSTSNLAGVALAIRLEDFASDEIAEERSVDSTDGTDARRRRPSDLTVARIVSGKAMGTTMKTFCASSTLGRPVAGLMESGEPQTCPPPHCIPKHGIRRLKEGTGCCCSVARPRDHPDLLDSSAEAQVPCIDSTLATTNGLSIVWSVESYIS</sequence>
<accession>A0AAW0B936</accession>
<gene>
    <name evidence="2" type="ORF">R3P38DRAFT_3271244</name>
</gene>
<keyword evidence="3" id="KW-1185">Reference proteome</keyword>
<dbReference type="AlphaFoldDB" id="A0AAW0B936"/>
<comment type="caution">
    <text evidence="2">The sequence shown here is derived from an EMBL/GenBank/DDBJ whole genome shotgun (WGS) entry which is preliminary data.</text>
</comment>
<protein>
    <submittedName>
        <fullName evidence="2">Uncharacterized protein</fullName>
    </submittedName>
</protein>
<dbReference type="EMBL" id="JAWWNJ010000037">
    <property type="protein sequence ID" value="KAK7022505.1"/>
    <property type="molecule type" value="Genomic_DNA"/>
</dbReference>
<proteinExistence type="predicted"/>
<organism evidence="2 3">
    <name type="scientific">Favolaschia claudopus</name>
    <dbReference type="NCBI Taxonomy" id="2862362"/>
    <lineage>
        <taxon>Eukaryota</taxon>
        <taxon>Fungi</taxon>
        <taxon>Dikarya</taxon>
        <taxon>Basidiomycota</taxon>
        <taxon>Agaricomycotina</taxon>
        <taxon>Agaricomycetes</taxon>
        <taxon>Agaricomycetidae</taxon>
        <taxon>Agaricales</taxon>
        <taxon>Marasmiineae</taxon>
        <taxon>Mycenaceae</taxon>
        <taxon>Favolaschia</taxon>
    </lineage>
</organism>
<evidence type="ECO:0000313" key="2">
    <source>
        <dbReference type="EMBL" id="KAK7022505.1"/>
    </source>
</evidence>
<evidence type="ECO:0000313" key="3">
    <source>
        <dbReference type="Proteomes" id="UP001362999"/>
    </source>
</evidence>
<dbReference type="Proteomes" id="UP001362999">
    <property type="component" value="Unassembled WGS sequence"/>
</dbReference>
<evidence type="ECO:0000256" key="1">
    <source>
        <dbReference type="SAM" id="MobiDB-lite"/>
    </source>
</evidence>
<feature type="compositionally biased region" description="Pro residues" evidence="1">
    <location>
        <begin position="33"/>
        <end position="52"/>
    </location>
</feature>
<reference evidence="2 3" key="1">
    <citation type="journal article" date="2024" name="J Genomics">
        <title>Draft genome sequencing and assembly of Favolaschia claudopus CIRM-BRFM 2984 isolated from oak limbs.</title>
        <authorList>
            <person name="Navarro D."/>
            <person name="Drula E."/>
            <person name="Chaduli D."/>
            <person name="Cazenave R."/>
            <person name="Ahrendt S."/>
            <person name="Wang J."/>
            <person name="Lipzen A."/>
            <person name="Daum C."/>
            <person name="Barry K."/>
            <person name="Grigoriev I.V."/>
            <person name="Favel A."/>
            <person name="Rosso M.N."/>
            <person name="Martin F."/>
        </authorList>
    </citation>
    <scope>NUCLEOTIDE SEQUENCE [LARGE SCALE GENOMIC DNA]</scope>
    <source>
        <strain evidence="2 3">CIRM-BRFM 2984</strain>
    </source>
</reference>
<feature type="region of interest" description="Disordered" evidence="1">
    <location>
        <begin position="29"/>
        <end position="52"/>
    </location>
</feature>